<evidence type="ECO:0000256" key="4">
    <source>
        <dbReference type="ARBA" id="ARBA00022679"/>
    </source>
</evidence>
<keyword evidence="6 13" id="KW-1133">Transmembrane helix</keyword>
<evidence type="ECO:0000313" key="14">
    <source>
        <dbReference type="EMBL" id="NEW44668.1"/>
    </source>
</evidence>
<dbReference type="AlphaFoldDB" id="A0A6P1D3T1"/>
<keyword evidence="9" id="KW-0594">Phospholipid biosynthesis</keyword>
<dbReference type="PROSITE" id="PS00379">
    <property type="entry name" value="CDP_ALCOHOL_P_TRANSF"/>
    <property type="match status" value="1"/>
</dbReference>
<dbReference type="Gene3D" id="1.20.120.1760">
    <property type="match status" value="1"/>
</dbReference>
<comment type="subcellular location">
    <subcellularLocation>
        <location evidence="1">Membrane</location>
        <topology evidence="1">Multi-pass membrane protein</topology>
    </subcellularLocation>
</comment>
<dbReference type="InterPro" id="IPR050324">
    <property type="entry name" value="CDP-alcohol_PTase-I"/>
</dbReference>
<evidence type="ECO:0000256" key="2">
    <source>
        <dbReference type="ARBA" id="ARBA00010441"/>
    </source>
</evidence>
<evidence type="ECO:0000256" key="12">
    <source>
        <dbReference type="SAM" id="MobiDB-lite"/>
    </source>
</evidence>
<reference evidence="14 15" key="1">
    <citation type="submission" date="2020-01" db="EMBL/GenBank/DDBJ databases">
        <title>Genetics and antimicrobial susceptibilities of Nocardia species isolated from the soil; a comparison with species isolated from humans.</title>
        <authorList>
            <person name="Carrasco G."/>
            <person name="Monzon S."/>
            <person name="Sansegundo M."/>
            <person name="Garcia E."/>
            <person name="Garrido N."/>
            <person name="Medina M.J."/>
            <person name="Villalon P."/>
            <person name="Ramirez-Arocha A.C."/>
            <person name="Jimenez P."/>
            <person name="Cuesta I."/>
            <person name="Valdezate S."/>
        </authorList>
    </citation>
    <scope>NUCLEOTIDE SEQUENCE [LARGE SCALE GENOMIC DNA]</scope>
    <source>
        <strain evidence="14 15">CNM20110639</strain>
    </source>
</reference>
<feature type="transmembrane region" description="Helical" evidence="13">
    <location>
        <begin position="139"/>
        <end position="158"/>
    </location>
</feature>
<feature type="transmembrane region" description="Helical" evidence="13">
    <location>
        <begin position="102"/>
        <end position="119"/>
    </location>
</feature>
<feature type="transmembrane region" description="Helical" evidence="13">
    <location>
        <begin position="220"/>
        <end position="239"/>
    </location>
</feature>
<feature type="compositionally biased region" description="Basic residues" evidence="12">
    <location>
        <begin position="273"/>
        <end position="298"/>
    </location>
</feature>
<dbReference type="InterPro" id="IPR048254">
    <property type="entry name" value="CDP_ALCOHOL_P_TRANSF_CS"/>
</dbReference>
<evidence type="ECO:0000313" key="15">
    <source>
        <dbReference type="Proteomes" id="UP000468928"/>
    </source>
</evidence>
<feature type="compositionally biased region" description="Basic and acidic residues" evidence="12">
    <location>
        <begin position="299"/>
        <end position="316"/>
    </location>
</feature>
<dbReference type="RefSeq" id="WP_163823479.1">
    <property type="nucleotide sequence ID" value="NZ_JAAGUY010000004.1"/>
</dbReference>
<dbReference type="Proteomes" id="UP000468928">
    <property type="component" value="Unassembled WGS sequence"/>
</dbReference>
<evidence type="ECO:0000256" key="9">
    <source>
        <dbReference type="ARBA" id="ARBA00023209"/>
    </source>
</evidence>
<evidence type="ECO:0000256" key="8">
    <source>
        <dbReference type="ARBA" id="ARBA00023136"/>
    </source>
</evidence>
<dbReference type="PANTHER" id="PTHR14269:SF61">
    <property type="entry name" value="CDP-DIACYLGLYCEROL--SERINE O-PHOSPHATIDYLTRANSFERASE"/>
    <property type="match status" value="1"/>
</dbReference>
<evidence type="ECO:0000256" key="13">
    <source>
        <dbReference type="SAM" id="Phobius"/>
    </source>
</evidence>
<proteinExistence type="inferred from homology"/>
<accession>A0A6P1D3T1</accession>
<evidence type="ECO:0000256" key="1">
    <source>
        <dbReference type="ARBA" id="ARBA00004141"/>
    </source>
</evidence>
<keyword evidence="4 11" id="KW-0808">Transferase</keyword>
<comment type="caution">
    <text evidence="14">The sequence shown here is derived from an EMBL/GenBank/DDBJ whole genome shotgun (WGS) entry which is preliminary data.</text>
</comment>
<protein>
    <submittedName>
        <fullName evidence="14">Phosphatidylcholine/phosphatidylserine synthase</fullName>
    </submittedName>
</protein>
<organism evidence="14 15">
    <name type="scientific">Nocardia cyriacigeorgica</name>
    <dbReference type="NCBI Taxonomy" id="135487"/>
    <lineage>
        <taxon>Bacteria</taxon>
        <taxon>Bacillati</taxon>
        <taxon>Actinomycetota</taxon>
        <taxon>Actinomycetes</taxon>
        <taxon>Mycobacteriales</taxon>
        <taxon>Nocardiaceae</taxon>
        <taxon>Nocardia</taxon>
    </lineage>
</organism>
<evidence type="ECO:0000256" key="11">
    <source>
        <dbReference type="RuleBase" id="RU003750"/>
    </source>
</evidence>
<feature type="region of interest" description="Disordered" evidence="12">
    <location>
        <begin position="273"/>
        <end position="316"/>
    </location>
</feature>
<keyword evidence="7" id="KW-0443">Lipid metabolism</keyword>
<evidence type="ECO:0000256" key="10">
    <source>
        <dbReference type="ARBA" id="ARBA00023264"/>
    </source>
</evidence>
<sequence length="316" mass="34273">MMEQDTAGRRRRSIRLLPSMVTIMALCSGLSAVKFALDGEFGVSLAMIGAAAVLDTLDGRLARMLAATTKIGAELDSLSDAISFGVAPALVLYIGLLSDNSTGWIIALLFAVSIVLRLARFNTLMDDDTRPDWAREYFVGVPAPAAALIALAPIALYVQFGDGWWVGFGAVSAWVVFAALLAVSTIPTLAMKSVSVAPQAAAGLLVLVAAAAAALVTYPIVLLLVLIVLYLGHIPFAWYSQRWVAARPETWEHKPAERRAQRRAARRRPAIRRPAIRRPAIRRPVMRGSSRLRLRRPGGKREHNGVESREQDGVET</sequence>
<evidence type="ECO:0000256" key="6">
    <source>
        <dbReference type="ARBA" id="ARBA00022989"/>
    </source>
</evidence>
<keyword evidence="10" id="KW-1208">Phospholipid metabolism</keyword>
<keyword evidence="8 13" id="KW-0472">Membrane</keyword>
<keyword evidence="3" id="KW-0444">Lipid biosynthesis</keyword>
<dbReference type="GO" id="GO:0016020">
    <property type="term" value="C:membrane"/>
    <property type="evidence" value="ECO:0007669"/>
    <property type="project" value="UniProtKB-SubCell"/>
</dbReference>
<dbReference type="EMBL" id="JAAGUZ010000020">
    <property type="protein sequence ID" value="NEW44668.1"/>
    <property type="molecule type" value="Genomic_DNA"/>
</dbReference>
<dbReference type="GO" id="GO:0008654">
    <property type="term" value="P:phospholipid biosynthetic process"/>
    <property type="evidence" value="ECO:0007669"/>
    <property type="project" value="UniProtKB-KW"/>
</dbReference>
<feature type="transmembrane region" description="Helical" evidence="13">
    <location>
        <begin position="196"/>
        <end position="214"/>
    </location>
</feature>
<dbReference type="PANTHER" id="PTHR14269">
    <property type="entry name" value="CDP-DIACYLGLYCEROL--GLYCEROL-3-PHOSPHATE 3-PHOSPHATIDYLTRANSFERASE-RELATED"/>
    <property type="match status" value="1"/>
</dbReference>
<dbReference type="GO" id="GO:0016780">
    <property type="term" value="F:phosphotransferase activity, for other substituted phosphate groups"/>
    <property type="evidence" value="ECO:0007669"/>
    <property type="project" value="InterPro"/>
</dbReference>
<evidence type="ECO:0000256" key="7">
    <source>
        <dbReference type="ARBA" id="ARBA00023098"/>
    </source>
</evidence>
<name>A0A6P1D3T1_9NOCA</name>
<evidence type="ECO:0000256" key="5">
    <source>
        <dbReference type="ARBA" id="ARBA00022692"/>
    </source>
</evidence>
<comment type="similarity">
    <text evidence="2 11">Belongs to the CDP-alcohol phosphatidyltransferase class-I family.</text>
</comment>
<evidence type="ECO:0000256" key="3">
    <source>
        <dbReference type="ARBA" id="ARBA00022516"/>
    </source>
</evidence>
<dbReference type="InterPro" id="IPR000462">
    <property type="entry name" value="CDP-OH_P_trans"/>
</dbReference>
<dbReference type="InterPro" id="IPR043130">
    <property type="entry name" value="CDP-OH_PTrfase_TM_dom"/>
</dbReference>
<dbReference type="Pfam" id="PF01066">
    <property type="entry name" value="CDP-OH_P_transf"/>
    <property type="match status" value="1"/>
</dbReference>
<keyword evidence="5 13" id="KW-0812">Transmembrane</keyword>
<feature type="transmembrane region" description="Helical" evidence="13">
    <location>
        <begin position="16"/>
        <end position="35"/>
    </location>
</feature>
<gene>
    <name evidence="14" type="ORF">GV789_09425</name>
</gene>
<feature type="transmembrane region" description="Helical" evidence="13">
    <location>
        <begin position="164"/>
        <end position="184"/>
    </location>
</feature>